<name>A0A9D1L1Z5_9FIRM</name>
<comment type="caution">
    <text evidence="2">The sequence shown here is derived from an EMBL/GenBank/DDBJ whole genome shotgun (WGS) entry which is preliminary data.</text>
</comment>
<dbReference type="GO" id="GO:0016747">
    <property type="term" value="F:acyltransferase activity, transferring groups other than amino-acyl groups"/>
    <property type="evidence" value="ECO:0007669"/>
    <property type="project" value="InterPro"/>
</dbReference>
<evidence type="ECO:0000259" key="1">
    <source>
        <dbReference type="PROSITE" id="PS51186"/>
    </source>
</evidence>
<dbReference type="Gene3D" id="3.40.630.30">
    <property type="match status" value="1"/>
</dbReference>
<proteinExistence type="predicted"/>
<sequence length="155" mass="18062">MGLVLYKPKLAELTFRQELLADPETMAYNHAYGGCISFGKDRWLDWYARWMHEPDHFYRYLYDPQRQCWVGEVAWHYDMEMDKYMLDVIVKASERNRGYGRAGLALLCQAAKEAGLRVVYDLLASDNPSLHLFLDSGFTIVETVLDEGTLVQKRL</sequence>
<dbReference type="SUPFAM" id="SSF55729">
    <property type="entry name" value="Acyl-CoA N-acyltransferases (Nat)"/>
    <property type="match status" value="1"/>
</dbReference>
<dbReference type="AlphaFoldDB" id="A0A9D1L1Z5"/>
<dbReference type="Proteomes" id="UP000824175">
    <property type="component" value="Unassembled WGS sequence"/>
</dbReference>
<reference evidence="2" key="1">
    <citation type="submission" date="2020-10" db="EMBL/GenBank/DDBJ databases">
        <authorList>
            <person name="Gilroy R."/>
        </authorList>
    </citation>
    <scope>NUCLEOTIDE SEQUENCE</scope>
    <source>
        <strain evidence="2">CHK195-11698</strain>
    </source>
</reference>
<organism evidence="2 3">
    <name type="scientific">Candidatus Fimiplasma intestinipullorum</name>
    <dbReference type="NCBI Taxonomy" id="2840825"/>
    <lineage>
        <taxon>Bacteria</taxon>
        <taxon>Bacillati</taxon>
        <taxon>Bacillota</taxon>
        <taxon>Clostridia</taxon>
        <taxon>Eubacteriales</taxon>
        <taxon>Candidatus Fimiplasma</taxon>
    </lineage>
</organism>
<dbReference type="Pfam" id="PF00583">
    <property type="entry name" value="Acetyltransf_1"/>
    <property type="match status" value="1"/>
</dbReference>
<dbReference type="InterPro" id="IPR000182">
    <property type="entry name" value="GNAT_dom"/>
</dbReference>
<protein>
    <submittedName>
        <fullName evidence="2">GNAT family N-acetyltransferase</fullName>
    </submittedName>
</protein>
<evidence type="ECO:0000313" key="2">
    <source>
        <dbReference type="EMBL" id="HIU14651.1"/>
    </source>
</evidence>
<reference evidence="2" key="2">
    <citation type="journal article" date="2021" name="PeerJ">
        <title>Extensive microbial diversity within the chicken gut microbiome revealed by metagenomics and culture.</title>
        <authorList>
            <person name="Gilroy R."/>
            <person name="Ravi A."/>
            <person name="Getino M."/>
            <person name="Pursley I."/>
            <person name="Horton D.L."/>
            <person name="Alikhan N.F."/>
            <person name="Baker D."/>
            <person name="Gharbi K."/>
            <person name="Hall N."/>
            <person name="Watson M."/>
            <person name="Adriaenssens E.M."/>
            <person name="Foster-Nyarko E."/>
            <person name="Jarju S."/>
            <person name="Secka A."/>
            <person name="Antonio M."/>
            <person name="Oren A."/>
            <person name="Chaudhuri R.R."/>
            <person name="La Ragione R."/>
            <person name="Hildebrand F."/>
            <person name="Pallen M.J."/>
        </authorList>
    </citation>
    <scope>NUCLEOTIDE SEQUENCE</scope>
    <source>
        <strain evidence="2">CHK195-11698</strain>
    </source>
</reference>
<evidence type="ECO:0000313" key="3">
    <source>
        <dbReference type="Proteomes" id="UP000824175"/>
    </source>
</evidence>
<dbReference type="EMBL" id="DVMJ01000104">
    <property type="protein sequence ID" value="HIU14651.1"/>
    <property type="molecule type" value="Genomic_DNA"/>
</dbReference>
<accession>A0A9D1L1Z5</accession>
<dbReference type="PROSITE" id="PS51186">
    <property type="entry name" value="GNAT"/>
    <property type="match status" value="1"/>
</dbReference>
<dbReference type="InterPro" id="IPR016181">
    <property type="entry name" value="Acyl_CoA_acyltransferase"/>
</dbReference>
<feature type="domain" description="N-acetyltransferase" evidence="1">
    <location>
        <begin position="1"/>
        <end position="155"/>
    </location>
</feature>
<gene>
    <name evidence="2" type="ORF">IAD15_11400</name>
</gene>